<gene>
    <name evidence="3" type="ORF">SCA03_65590</name>
</gene>
<reference evidence="3 4" key="1">
    <citation type="submission" date="2019-06" db="EMBL/GenBank/DDBJ databases">
        <title>Whole genome shotgun sequence of Streptomyces cacaoi subsp. cacaoi NBRC 12748.</title>
        <authorList>
            <person name="Hosoyama A."/>
            <person name="Uohara A."/>
            <person name="Ohji S."/>
            <person name="Ichikawa N."/>
        </authorList>
    </citation>
    <scope>NUCLEOTIDE SEQUENCE [LARGE SCALE GENOMIC DNA]</scope>
    <source>
        <strain evidence="3 4">NBRC 12748</strain>
    </source>
</reference>
<feature type="transmembrane region" description="Helical" evidence="2">
    <location>
        <begin position="215"/>
        <end position="235"/>
    </location>
</feature>
<feature type="transmembrane region" description="Helical" evidence="2">
    <location>
        <begin position="175"/>
        <end position="195"/>
    </location>
</feature>
<comment type="caution">
    <text evidence="3">The sequence shown here is derived from an EMBL/GenBank/DDBJ whole genome shotgun (WGS) entry which is preliminary data.</text>
</comment>
<accession>A0A4Y3RAX9</accession>
<feature type="compositionally biased region" description="Low complexity" evidence="1">
    <location>
        <begin position="311"/>
        <end position="324"/>
    </location>
</feature>
<evidence type="ECO:0000313" key="4">
    <source>
        <dbReference type="Proteomes" id="UP000319210"/>
    </source>
</evidence>
<proteinExistence type="predicted"/>
<protein>
    <submittedName>
        <fullName evidence="3">Uncharacterized protein</fullName>
    </submittedName>
</protein>
<feature type="transmembrane region" description="Helical" evidence="2">
    <location>
        <begin position="49"/>
        <end position="71"/>
    </location>
</feature>
<keyword evidence="2" id="KW-0812">Transmembrane</keyword>
<organism evidence="3 4">
    <name type="scientific">Streptomyces cacaoi</name>
    <dbReference type="NCBI Taxonomy" id="1898"/>
    <lineage>
        <taxon>Bacteria</taxon>
        <taxon>Bacillati</taxon>
        <taxon>Actinomycetota</taxon>
        <taxon>Actinomycetes</taxon>
        <taxon>Kitasatosporales</taxon>
        <taxon>Streptomycetaceae</taxon>
        <taxon>Streptomyces</taxon>
    </lineage>
</organism>
<dbReference type="AlphaFoldDB" id="A0A4Y3RAX9"/>
<dbReference type="EMBL" id="BJMM01000075">
    <property type="protein sequence ID" value="GEB54008.1"/>
    <property type="molecule type" value="Genomic_DNA"/>
</dbReference>
<evidence type="ECO:0000313" key="3">
    <source>
        <dbReference type="EMBL" id="GEB54008.1"/>
    </source>
</evidence>
<evidence type="ECO:0000256" key="2">
    <source>
        <dbReference type="SAM" id="Phobius"/>
    </source>
</evidence>
<dbReference type="PROSITE" id="PS51257">
    <property type="entry name" value="PROKAR_LIPOPROTEIN"/>
    <property type="match status" value="1"/>
</dbReference>
<keyword evidence="4" id="KW-1185">Reference proteome</keyword>
<sequence>MAMRFPKNALVALTVAACLPYLALKLLWLSGGTPGIPRDSPLHTAGSTLWVLNALTVLMDTVVVLLALALARPWGRRLPAPLLALPLWGASGLLGPIALGFPVQALYHALSGAAPQRGSGNGSGALLEDWVWSLVYSGFTVQGLALGTLFALYVRERWGPLLGSRPARPVPLGPAWRAAGAAGCAGALGIGAVRAVEALGLWSADPADHGADSRIVDGCFALFALLAVAGTVRLLRGAGRTRLWVPLAAVWSGSGTLACWGGWLLLGAFSGSGQVLGQRTDGLLNLLHGTQAAAGLLLAAVAAHAVRHRSATPAAAPSGAPPAAERQTRSR</sequence>
<feature type="transmembrane region" description="Helical" evidence="2">
    <location>
        <begin position="286"/>
        <end position="306"/>
    </location>
</feature>
<evidence type="ECO:0000256" key="1">
    <source>
        <dbReference type="SAM" id="MobiDB-lite"/>
    </source>
</evidence>
<dbReference type="Proteomes" id="UP000319210">
    <property type="component" value="Unassembled WGS sequence"/>
</dbReference>
<name>A0A4Y3RAX9_STRCI</name>
<feature type="transmembrane region" description="Helical" evidence="2">
    <location>
        <begin position="247"/>
        <end position="266"/>
    </location>
</feature>
<keyword evidence="2" id="KW-0472">Membrane</keyword>
<keyword evidence="2" id="KW-1133">Transmembrane helix</keyword>
<feature type="transmembrane region" description="Helical" evidence="2">
    <location>
        <begin position="83"/>
        <end position="110"/>
    </location>
</feature>
<feature type="region of interest" description="Disordered" evidence="1">
    <location>
        <begin position="311"/>
        <end position="331"/>
    </location>
</feature>
<feature type="transmembrane region" description="Helical" evidence="2">
    <location>
        <begin position="130"/>
        <end position="154"/>
    </location>
</feature>